<dbReference type="eggNOG" id="COG1067">
    <property type="taxonomic scope" value="Bacteria"/>
</dbReference>
<protein>
    <submittedName>
        <fullName evidence="3">ATP-dependent Lon protease</fullName>
    </submittedName>
</protein>
<dbReference type="KEGG" id="siv:SSIL_2493"/>
<dbReference type="GO" id="GO:0030163">
    <property type="term" value="P:protein catabolic process"/>
    <property type="evidence" value="ECO:0007669"/>
    <property type="project" value="InterPro"/>
</dbReference>
<keyword evidence="3" id="KW-0378">Hydrolase</keyword>
<dbReference type="AlphaFoldDB" id="F2F1Q3"/>
<feature type="domain" description="Lon proteolytic" evidence="2">
    <location>
        <begin position="190"/>
        <end position="281"/>
    </location>
</feature>
<dbReference type="InterPro" id="IPR027065">
    <property type="entry name" value="Lon_Prtase"/>
</dbReference>
<feature type="transmembrane region" description="Helical" evidence="1">
    <location>
        <begin position="55"/>
        <end position="72"/>
    </location>
</feature>
<dbReference type="GO" id="GO:0006508">
    <property type="term" value="P:proteolysis"/>
    <property type="evidence" value="ECO:0007669"/>
    <property type="project" value="UniProtKB-KW"/>
</dbReference>
<dbReference type="GO" id="GO:0004252">
    <property type="term" value="F:serine-type endopeptidase activity"/>
    <property type="evidence" value="ECO:0007669"/>
    <property type="project" value="InterPro"/>
</dbReference>
<evidence type="ECO:0000313" key="3">
    <source>
        <dbReference type="EMBL" id="BAK16916.1"/>
    </source>
</evidence>
<keyword evidence="4" id="KW-1185">Reference proteome</keyword>
<dbReference type="InterPro" id="IPR020568">
    <property type="entry name" value="Ribosomal_Su5_D2-typ_SF"/>
</dbReference>
<dbReference type="HOGENOM" id="CLU_942182_0_0_9"/>
<keyword evidence="3" id="KW-0645">Protease</keyword>
<dbReference type="Proteomes" id="UP000006691">
    <property type="component" value="Chromosome"/>
</dbReference>
<dbReference type="PATRIC" id="fig|1002809.3.peg.2509"/>
<dbReference type="SUPFAM" id="SSF54211">
    <property type="entry name" value="Ribosomal protein S5 domain 2-like"/>
    <property type="match status" value="1"/>
</dbReference>
<dbReference type="GO" id="GO:0005524">
    <property type="term" value="F:ATP binding"/>
    <property type="evidence" value="ECO:0007669"/>
    <property type="project" value="InterPro"/>
</dbReference>
<reference evidence="3 4" key="2">
    <citation type="journal article" date="2012" name="J. Biosci. Bioeng.">
        <title>Complete genome sequence and characterization of the N-acylhomoserine lactone-degrading gene of the potato leaf-associated Solibacillus silvestris.</title>
        <authorList>
            <person name="Morohoshi T."/>
            <person name="Tominaga Y."/>
            <person name="Someya N."/>
            <person name="Ikeda T."/>
        </authorList>
    </citation>
    <scope>NUCLEOTIDE SEQUENCE [LARGE SCALE GENOMIC DNA]</scope>
    <source>
        <strain evidence="3 4">StLB046</strain>
    </source>
</reference>
<sequence length="295" mass="33593">MRRIFLMILPFILYITGLLAYYFDKINGYQFIIFIIVGLGISIFGFFVYRNQKKLKAAFLGIFYILALLAVFESRLIDYEKYTYFLMSYNEPFEIVEDSGINVLAVEVIEIPYITDLNYLIHTMESSTYKKVLDSEVVTNKIRYRSKNEELLSYVRPMEKHFETMKENVLAYLPENAFAINQFLEREDIEGDSAGLATVLSALIENGDVNNNLPIAVTGAIDSKGNVKEIGSIKAKTMIAEQSGFSHIILPVENEEEAKRVKKDEQLNIEIIAVASIENAVTDIKKLNETGSLNK</sequence>
<feature type="transmembrane region" description="Helical" evidence="1">
    <location>
        <begin position="5"/>
        <end position="23"/>
    </location>
</feature>
<evidence type="ECO:0000259" key="2">
    <source>
        <dbReference type="Pfam" id="PF05362"/>
    </source>
</evidence>
<evidence type="ECO:0000256" key="1">
    <source>
        <dbReference type="SAM" id="Phobius"/>
    </source>
</evidence>
<dbReference type="RefSeq" id="WP_014824153.1">
    <property type="nucleotide sequence ID" value="NC_018065.1"/>
</dbReference>
<dbReference type="Pfam" id="PF05362">
    <property type="entry name" value="Lon_C"/>
    <property type="match status" value="1"/>
</dbReference>
<dbReference type="EMBL" id="AP012157">
    <property type="protein sequence ID" value="BAK16916.1"/>
    <property type="molecule type" value="Genomic_DNA"/>
</dbReference>
<name>F2F1Q3_SOLSS</name>
<keyword evidence="1" id="KW-1133">Transmembrane helix</keyword>
<evidence type="ECO:0000313" key="4">
    <source>
        <dbReference type="Proteomes" id="UP000006691"/>
    </source>
</evidence>
<dbReference type="InterPro" id="IPR014721">
    <property type="entry name" value="Ribsml_uS5_D2-typ_fold_subgr"/>
</dbReference>
<gene>
    <name evidence="3" type="ordered locus">SSIL_2493</name>
</gene>
<proteinExistence type="predicted"/>
<keyword evidence="1" id="KW-0812">Transmembrane</keyword>
<keyword evidence="1" id="KW-0472">Membrane</keyword>
<accession>F2F1Q3</accession>
<dbReference type="InterPro" id="IPR008269">
    <property type="entry name" value="Lon_proteolytic"/>
</dbReference>
<dbReference type="Gene3D" id="3.30.230.10">
    <property type="match status" value="1"/>
</dbReference>
<dbReference type="PRINTS" id="PR00830">
    <property type="entry name" value="ENDOLAPTASE"/>
</dbReference>
<reference evidence="4" key="1">
    <citation type="submission" date="2011-04" db="EMBL/GenBank/DDBJ databases">
        <title>Genome sequence of Solibacillus silvestris StLB046.</title>
        <authorList>
            <person name="Morohoshi T."/>
            <person name="Someya N."/>
            <person name="Ikeda T."/>
        </authorList>
    </citation>
    <scope>NUCLEOTIDE SEQUENCE [LARGE SCALE GENOMIC DNA]</scope>
    <source>
        <strain evidence="4">StLB046</strain>
    </source>
</reference>
<organism evidence="3 4">
    <name type="scientific">Solibacillus silvestris (strain StLB046)</name>
    <name type="common">Bacillus silvestris</name>
    <dbReference type="NCBI Taxonomy" id="1002809"/>
    <lineage>
        <taxon>Bacteria</taxon>
        <taxon>Bacillati</taxon>
        <taxon>Bacillota</taxon>
        <taxon>Bacilli</taxon>
        <taxon>Bacillales</taxon>
        <taxon>Caryophanaceae</taxon>
        <taxon>Solibacillus</taxon>
    </lineage>
</organism>
<feature type="transmembrane region" description="Helical" evidence="1">
    <location>
        <begin position="29"/>
        <end position="48"/>
    </location>
</feature>
<dbReference type="PANTHER" id="PTHR10046">
    <property type="entry name" value="ATP DEPENDENT LON PROTEASE FAMILY MEMBER"/>
    <property type="match status" value="1"/>
</dbReference>
<dbReference type="GO" id="GO:0004176">
    <property type="term" value="F:ATP-dependent peptidase activity"/>
    <property type="evidence" value="ECO:0007669"/>
    <property type="project" value="InterPro"/>
</dbReference>
<dbReference type="STRING" id="1002809.SSIL_2493"/>